<organism evidence="2 3">
    <name type="scientific">Sphingosinicella soli</name>
    <dbReference type="NCBI Taxonomy" id="333708"/>
    <lineage>
        <taxon>Bacteria</taxon>
        <taxon>Pseudomonadati</taxon>
        <taxon>Pseudomonadota</taxon>
        <taxon>Alphaproteobacteria</taxon>
        <taxon>Sphingomonadales</taxon>
        <taxon>Sphingosinicellaceae</taxon>
        <taxon>Sphingosinicella</taxon>
    </lineage>
</organism>
<protein>
    <recommendedName>
        <fullName evidence="1">DUF6456 domain-containing protein</fullName>
    </recommendedName>
</protein>
<dbReference type="Pfam" id="PF20057">
    <property type="entry name" value="DUF6456"/>
    <property type="match status" value="1"/>
</dbReference>
<feature type="domain" description="DUF6456" evidence="1">
    <location>
        <begin position="29"/>
        <end position="157"/>
    </location>
</feature>
<sequence>MPETRNRMIVNSIDSPAHRRAATEGARHANRAEEPIAWLHARGKISDRQFEAGVRLRRDFMIAARGPRVTMAWDAAPVAKVSRAAPDAPDPTTAQIGAKTRVDAALAHAGQGLADVLTRTVCLGEGLETAERAMGWPARAGKVVLCLGLDRVADYYRV</sequence>
<comment type="caution">
    <text evidence="2">The sequence shown here is derived from an EMBL/GenBank/DDBJ whole genome shotgun (WGS) entry which is preliminary data.</text>
</comment>
<dbReference type="Proteomes" id="UP000566324">
    <property type="component" value="Unassembled WGS sequence"/>
</dbReference>
<gene>
    <name evidence="2" type="ORF">GGQ98_000921</name>
</gene>
<proteinExistence type="predicted"/>
<keyword evidence="3" id="KW-1185">Reference proteome</keyword>
<dbReference type="InterPro" id="IPR045599">
    <property type="entry name" value="DUF6456"/>
</dbReference>
<reference evidence="2 3" key="1">
    <citation type="submission" date="2020-08" db="EMBL/GenBank/DDBJ databases">
        <title>Genomic Encyclopedia of Type Strains, Phase IV (KMG-IV): sequencing the most valuable type-strain genomes for metagenomic binning, comparative biology and taxonomic classification.</title>
        <authorList>
            <person name="Goeker M."/>
        </authorList>
    </citation>
    <scope>NUCLEOTIDE SEQUENCE [LARGE SCALE GENOMIC DNA]</scope>
    <source>
        <strain evidence="2 3">DSM 17328</strain>
    </source>
</reference>
<dbReference type="EMBL" id="JACHNZ010000007">
    <property type="protein sequence ID" value="MBB4631314.1"/>
    <property type="molecule type" value="Genomic_DNA"/>
</dbReference>
<evidence type="ECO:0000313" key="3">
    <source>
        <dbReference type="Proteomes" id="UP000566324"/>
    </source>
</evidence>
<name>A0A7W7AZM5_9SPHN</name>
<dbReference type="RefSeq" id="WP_207791249.1">
    <property type="nucleotide sequence ID" value="NZ_JACHNZ010000007.1"/>
</dbReference>
<evidence type="ECO:0000313" key="2">
    <source>
        <dbReference type="EMBL" id="MBB4631314.1"/>
    </source>
</evidence>
<accession>A0A7W7AZM5</accession>
<evidence type="ECO:0000259" key="1">
    <source>
        <dbReference type="Pfam" id="PF20057"/>
    </source>
</evidence>
<dbReference type="AlphaFoldDB" id="A0A7W7AZM5"/>